<dbReference type="InterPro" id="IPR029044">
    <property type="entry name" value="Nucleotide-diphossugar_trans"/>
</dbReference>
<proteinExistence type="predicted"/>
<dbReference type="Proteomes" id="UP001165279">
    <property type="component" value="Unassembled WGS sequence"/>
</dbReference>
<evidence type="ECO:0000313" key="2">
    <source>
        <dbReference type="EMBL" id="MCG6559568.1"/>
    </source>
</evidence>
<dbReference type="PANTHER" id="PTHR43685:SF11">
    <property type="entry name" value="GLYCOSYLTRANSFERASE TAGX-RELATED"/>
    <property type="match status" value="1"/>
</dbReference>
<dbReference type="EC" id="2.4.-.-" evidence="2"/>
<protein>
    <submittedName>
        <fullName evidence="2">Glycosyltransferase</fullName>
        <ecNumber evidence="2">2.4.-.-</ecNumber>
    </submittedName>
</protein>
<keyword evidence="3" id="KW-1185">Reference proteome</keyword>
<accession>A0ABS9NZA2</accession>
<organism evidence="2 3">
    <name type="scientific">Ruegeria alba</name>
    <dbReference type="NCBI Taxonomy" id="2916756"/>
    <lineage>
        <taxon>Bacteria</taxon>
        <taxon>Pseudomonadati</taxon>
        <taxon>Pseudomonadota</taxon>
        <taxon>Alphaproteobacteria</taxon>
        <taxon>Rhodobacterales</taxon>
        <taxon>Roseobacteraceae</taxon>
        <taxon>Ruegeria</taxon>
    </lineage>
</organism>
<dbReference type="GO" id="GO:0016757">
    <property type="term" value="F:glycosyltransferase activity"/>
    <property type="evidence" value="ECO:0007669"/>
    <property type="project" value="UniProtKB-KW"/>
</dbReference>
<dbReference type="InterPro" id="IPR011990">
    <property type="entry name" value="TPR-like_helical_dom_sf"/>
</dbReference>
<dbReference type="Pfam" id="PF00535">
    <property type="entry name" value="Glycos_transf_2"/>
    <property type="match status" value="1"/>
</dbReference>
<evidence type="ECO:0000313" key="3">
    <source>
        <dbReference type="Proteomes" id="UP001165279"/>
    </source>
</evidence>
<name>A0ABS9NZA2_9RHOB</name>
<dbReference type="InterPro" id="IPR050834">
    <property type="entry name" value="Glycosyltransf_2"/>
</dbReference>
<dbReference type="EMBL" id="JAKOEM010000015">
    <property type="protein sequence ID" value="MCG6559568.1"/>
    <property type="molecule type" value="Genomic_DNA"/>
</dbReference>
<feature type="domain" description="Glycosyltransferase 2-like" evidence="1">
    <location>
        <begin position="379"/>
        <end position="481"/>
    </location>
</feature>
<dbReference type="Gene3D" id="3.90.550.10">
    <property type="entry name" value="Spore Coat Polysaccharide Biosynthesis Protein SpsA, Chain A"/>
    <property type="match status" value="1"/>
</dbReference>
<dbReference type="SUPFAM" id="SSF48452">
    <property type="entry name" value="TPR-like"/>
    <property type="match status" value="1"/>
</dbReference>
<sequence length="608" mass="68037">MKNPDTNDAARLDLATTLLKQGYSAEARQQIVEIGRRLALTPKELMVNARAFLKEGDLENARRSAEEAQKLQPSLPFPTVFLSDIARQLSGPEEKIKLLTRHLDKFKNNHEVRRNLAEFLNSIGNHQACREQIDTIVSSGSGTFRDHLIIAKSYLAEGNIEKAKVAARKSNLMDPSRIGPVKLLADCAHLEKGYAEKVALFEVLAPATIQDFALTTKLAEGLLALGRKMDALTALEKIRLHSCDDNELFRLVTYYERIGRIDLADACYESMNALGDFGAIKLFQDVLKGKVPKHDALQLHQDRGLAKDSAYLALNEYLKITEVVPRGDDNEDISIRLRQVARDYAIADAYFHPSAKSSSRVMPLITILAPIHRAVDEENLLKQILRQDYPSLEIIIIANGPGINKARLKQELEEVDRFAKVTVAELPEDTTVSTALNLAIEAAEGEYLARFDADDIYLESYLSRTIRLMEAFGADFCGKPDLFIHLEKFQGTVVSKGYNKAYQPRPKTANIACGGSSLFASASMAKKIGFDENLLLGEDRDFYFRAHASGFQIVWAPPFDHIVVRRASNSLHTWSPGDMAFFQPRNKNQPFFPGSLEFFESKLSKFTE</sequence>
<comment type="caution">
    <text evidence="2">The sequence shown here is derived from an EMBL/GenBank/DDBJ whole genome shotgun (WGS) entry which is preliminary data.</text>
</comment>
<dbReference type="SUPFAM" id="SSF53448">
    <property type="entry name" value="Nucleotide-diphospho-sugar transferases"/>
    <property type="match status" value="1"/>
</dbReference>
<dbReference type="PANTHER" id="PTHR43685">
    <property type="entry name" value="GLYCOSYLTRANSFERASE"/>
    <property type="match status" value="1"/>
</dbReference>
<dbReference type="InterPro" id="IPR001173">
    <property type="entry name" value="Glyco_trans_2-like"/>
</dbReference>
<dbReference type="RefSeq" id="WP_238905648.1">
    <property type="nucleotide sequence ID" value="NZ_JAKOEM010000015.1"/>
</dbReference>
<evidence type="ECO:0000259" key="1">
    <source>
        <dbReference type="Pfam" id="PF00535"/>
    </source>
</evidence>
<reference evidence="2" key="1">
    <citation type="submission" date="2022-02" db="EMBL/GenBank/DDBJ databases">
        <title>The genome sequence of Ruegeria sp. 1NDH52C.</title>
        <authorList>
            <person name="Du J."/>
        </authorList>
    </citation>
    <scope>NUCLEOTIDE SEQUENCE</scope>
    <source>
        <strain evidence="2">1NDH52C</strain>
    </source>
</reference>
<keyword evidence="2" id="KW-0808">Transferase</keyword>
<gene>
    <name evidence="2" type="ORF">MB818_15265</name>
</gene>
<dbReference type="Gene3D" id="1.25.40.10">
    <property type="entry name" value="Tetratricopeptide repeat domain"/>
    <property type="match status" value="1"/>
</dbReference>
<keyword evidence="2" id="KW-0328">Glycosyltransferase</keyword>